<feature type="compositionally biased region" description="Low complexity" evidence="1">
    <location>
        <begin position="418"/>
        <end position="427"/>
    </location>
</feature>
<feature type="transmembrane region" description="Helical" evidence="2">
    <location>
        <begin position="50"/>
        <end position="71"/>
    </location>
</feature>
<dbReference type="RefSeq" id="XP_007509796.1">
    <property type="nucleotide sequence ID" value="XM_007509734.1"/>
</dbReference>
<dbReference type="Proteomes" id="UP000198341">
    <property type="component" value="Chromosome 12"/>
</dbReference>
<keyword evidence="2" id="KW-0472">Membrane</keyword>
<dbReference type="EMBL" id="FO082267">
    <property type="protein sequence ID" value="CCO18911.1"/>
    <property type="molecule type" value="Genomic_DNA"/>
</dbReference>
<dbReference type="OrthoDB" id="498022at2759"/>
<dbReference type="AlphaFoldDB" id="K8ELK3"/>
<organism evidence="3 4">
    <name type="scientific">Bathycoccus prasinos</name>
    <dbReference type="NCBI Taxonomy" id="41875"/>
    <lineage>
        <taxon>Eukaryota</taxon>
        <taxon>Viridiplantae</taxon>
        <taxon>Chlorophyta</taxon>
        <taxon>Mamiellophyceae</taxon>
        <taxon>Mamiellales</taxon>
        <taxon>Bathycoccaceae</taxon>
        <taxon>Bathycoccus</taxon>
    </lineage>
</organism>
<proteinExistence type="predicted"/>
<keyword evidence="4" id="KW-1185">Reference proteome</keyword>
<feature type="compositionally biased region" description="Basic residues" evidence="1">
    <location>
        <begin position="17"/>
        <end position="32"/>
    </location>
</feature>
<evidence type="ECO:0000313" key="4">
    <source>
        <dbReference type="Proteomes" id="UP000198341"/>
    </source>
</evidence>
<reference evidence="3 4" key="1">
    <citation type="submission" date="2011-10" db="EMBL/GenBank/DDBJ databases">
        <authorList>
            <person name="Genoscope - CEA"/>
        </authorList>
    </citation>
    <scope>NUCLEOTIDE SEQUENCE [LARGE SCALE GENOMIC DNA]</scope>
    <source>
        <strain evidence="3 4">RCC 1105</strain>
    </source>
</reference>
<dbReference type="GeneID" id="19012344"/>
<evidence type="ECO:0000256" key="1">
    <source>
        <dbReference type="SAM" id="MobiDB-lite"/>
    </source>
</evidence>
<name>K8ELK3_9CHLO</name>
<accession>K8ELK3</accession>
<sequence>MTTATTTMRTTRGDTHHHPRRRRRHRKSHHHHSQDDTTVRGAGQVKRKDVFIAYACASYTIWVLISTVAWISHLGYRVPWLQPLIAAKGYPSNRSCPEGKIWEFFKENVPTALVFVLPHSLLTPKRLRTIFGRHGRLLYNGMAAVTLHMFLLTFKPLKSPVLMELPIKKEIHNFTSISMLLCAAYAFCRAPETYDMLGVNSSLSRGGPRAPANMDAITWMGVCAWRKGGVWGFIAFTGLSILPQTLTLGDVLSRGVAATYLRLRSRSFRRWVGSIPGAHHATWILRATLLTLALFTAWRLGEISGRNACVIESLATSLALILTAAEKERDRRQRLANAKKEFLGVEKQKEVEKTTGSRNSSSSSHHHHHRHHHSGNVGVHHRYSHHIAKRVQQQQQRGERVSEGGAPQAAQRTSKPHAAAPASAASE</sequence>
<evidence type="ECO:0000313" key="3">
    <source>
        <dbReference type="EMBL" id="CCO18911.1"/>
    </source>
</evidence>
<keyword evidence="2" id="KW-0812">Transmembrane</keyword>
<feature type="compositionally biased region" description="Basic and acidic residues" evidence="1">
    <location>
        <begin position="346"/>
        <end position="355"/>
    </location>
</feature>
<feature type="region of interest" description="Disordered" evidence="1">
    <location>
        <begin position="1"/>
        <end position="40"/>
    </location>
</feature>
<protein>
    <submittedName>
        <fullName evidence="3">Uncharacterized protein</fullName>
    </submittedName>
</protein>
<evidence type="ECO:0000256" key="2">
    <source>
        <dbReference type="SAM" id="Phobius"/>
    </source>
</evidence>
<dbReference type="KEGG" id="bpg:Bathy12g00940"/>
<feature type="compositionally biased region" description="Basic residues" evidence="1">
    <location>
        <begin position="364"/>
        <end position="389"/>
    </location>
</feature>
<gene>
    <name evidence="3" type="ordered locus">Bathy12g00940</name>
</gene>
<feature type="region of interest" description="Disordered" evidence="1">
    <location>
        <begin position="346"/>
        <end position="427"/>
    </location>
</feature>
<keyword evidence="2" id="KW-1133">Transmembrane helix</keyword>
<feature type="compositionally biased region" description="Low complexity" evidence="1">
    <location>
        <begin position="1"/>
        <end position="10"/>
    </location>
</feature>